<keyword evidence="2" id="KW-1185">Reference proteome</keyword>
<dbReference type="AlphaFoldDB" id="A0A4R6U5I1"/>
<proteinExistence type="predicted"/>
<dbReference type="Proteomes" id="UP000295632">
    <property type="component" value="Unassembled WGS sequence"/>
</dbReference>
<dbReference type="RefSeq" id="WP_133579615.1">
    <property type="nucleotide sequence ID" value="NZ_SNYJ01000004.1"/>
</dbReference>
<evidence type="ECO:0000313" key="1">
    <source>
        <dbReference type="EMBL" id="TDQ41006.1"/>
    </source>
</evidence>
<name>A0A4R6U5I1_9BACI</name>
<organism evidence="1 2">
    <name type="scientific">Aureibacillus halotolerans</name>
    <dbReference type="NCBI Taxonomy" id="1508390"/>
    <lineage>
        <taxon>Bacteria</taxon>
        <taxon>Bacillati</taxon>
        <taxon>Bacillota</taxon>
        <taxon>Bacilli</taxon>
        <taxon>Bacillales</taxon>
        <taxon>Bacillaceae</taxon>
        <taxon>Aureibacillus</taxon>
    </lineage>
</organism>
<dbReference type="Pfam" id="PF11518">
    <property type="entry name" value="DUF3221"/>
    <property type="match status" value="1"/>
</dbReference>
<dbReference type="EMBL" id="SNYJ01000004">
    <property type="protein sequence ID" value="TDQ41006.1"/>
    <property type="molecule type" value="Genomic_DNA"/>
</dbReference>
<dbReference type="InterPro" id="IPR021598">
    <property type="entry name" value="DUF3221"/>
</dbReference>
<protein>
    <submittedName>
        <fullName evidence="1">Uncharacterized protein DUF3221</fullName>
    </submittedName>
</protein>
<reference evidence="1 2" key="1">
    <citation type="submission" date="2019-03" db="EMBL/GenBank/DDBJ databases">
        <title>Genomic Encyclopedia of Type Strains, Phase IV (KMG-IV): sequencing the most valuable type-strain genomes for metagenomic binning, comparative biology and taxonomic classification.</title>
        <authorList>
            <person name="Goeker M."/>
        </authorList>
    </citation>
    <scope>NUCLEOTIDE SEQUENCE [LARGE SCALE GENOMIC DNA]</scope>
    <source>
        <strain evidence="1 2">DSM 28697</strain>
    </source>
</reference>
<gene>
    <name evidence="1" type="ORF">EV213_1043</name>
</gene>
<accession>A0A4R6U5I1</accession>
<comment type="caution">
    <text evidence="1">The sequence shown here is derived from an EMBL/GenBank/DDBJ whole genome shotgun (WGS) entry which is preliminary data.</text>
</comment>
<dbReference type="PROSITE" id="PS51257">
    <property type="entry name" value="PROKAR_LIPOPROTEIN"/>
    <property type="match status" value="1"/>
</dbReference>
<evidence type="ECO:0000313" key="2">
    <source>
        <dbReference type="Proteomes" id="UP000295632"/>
    </source>
</evidence>
<sequence length="120" mass="14003">MKIHLIVFIAMLPLFLLACEKTAEPINKENQISGYVVDKRYFSEDEFQLLVSQGITLDELSSYTSDELLSHSTYKTNWIYVEKLDYREVKKGEKVLVTLKNYQLEISPPMFFAEQIKSID</sequence>